<dbReference type="PANTHER" id="PTHR34458">
    <property type="entry name" value="POLLEN OLE E 1 ALLERGEN AND EXTENSIN FAMILY PROTEIN-RELATED"/>
    <property type="match status" value="1"/>
</dbReference>
<dbReference type="Proteomes" id="UP000243459">
    <property type="component" value="Chromosome 7"/>
</dbReference>
<sequence length="103" mass="10244">MTSKTLLFAVVLLMIASASSAQAQLLGLSQLLINGTVHCSVGPGSANTAVFPIVTTPLSTCDAPLPTSGLLQSALQLLNGGGLIGGLLGLITNIVPSGFSLVQ</sequence>
<feature type="signal peptide" evidence="1">
    <location>
        <begin position="1"/>
        <end position="21"/>
    </location>
</feature>
<protein>
    <submittedName>
        <fullName evidence="2">Uncharacterized protein</fullName>
    </submittedName>
</protein>
<dbReference type="PANTHER" id="PTHR34458:SF5">
    <property type="entry name" value="POLLEN OLE E 1 ALLERGEN AND EXTENSIN FAMILY PROTEIN"/>
    <property type="match status" value="1"/>
</dbReference>
<accession>A0A5P1EBS4</accession>
<evidence type="ECO:0000313" key="3">
    <source>
        <dbReference type="Proteomes" id="UP000243459"/>
    </source>
</evidence>
<keyword evidence="3" id="KW-1185">Reference proteome</keyword>
<organism evidence="2 3">
    <name type="scientific">Asparagus officinalis</name>
    <name type="common">Garden asparagus</name>
    <dbReference type="NCBI Taxonomy" id="4686"/>
    <lineage>
        <taxon>Eukaryota</taxon>
        <taxon>Viridiplantae</taxon>
        <taxon>Streptophyta</taxon>
        <taxon>Embryophyta</taxon>
        <taxon>Tracheophyta</taxon>
        <taxon>Spermatophyta</taxon>
        <taxon>Magnoliopsida</taxon>
        <taxon>Liliopsida</taxon>
        <taxon>Asparagales</taxon>
        <taxon>Asparagaceae</taxon>
        <taxon>Asparagoideae</taxon>
        <taxon>Asparagus</taxon>
    </lineage>
</organism>
<keyword evidence="1" id="KW-0732">Signal</keyword>
<dbReference type="EMBL" id="CM007387">
    <property type="protein sequence ID" value="ONK63335.1"/>
    <property type="molecule type" value="Genomic_DNA"/>
</dbReference>
<dbReference type="Gramene" id="ONK63335">
    <property type="protein sequence ID" value="ONK63335"/>
    <property type="gene ID" value="A4U43_C07F13990"/>
</dbReference>
<gene>
    <name evidence="2" type="ORF">A4U43_C07F13990</name>
</gene>
<dbReference type="InterPro" id="IPR040404">
    <property type="entry name" value="Phylloplanin-like"/>
</dbReference>
<name>A0A5P1EBS4_ASPOF</name>
<evidence type="ECO:0000313" key="2">
    <source>
        <dbReference type="EMBL" id="ONK63335.1"/>
    </source>
</evidence>
<feature type="chain" id="PRO_5024449072" evidence="1">
    <location>
        <begin position="22"/>
        <end position="103"/>
    </location>
</feature>
<evidence type="ECO:0000256" key="1">
    <source>
        <dbReference type="SAM" id="SignalP"/>
    </source>
</evidence>
<proteinExistence type="predicted"/>
<reference evidence="3" key="1">
    <citation type="journal article" date="2017" name="Nat. Commun.">
        <title>The asparagus genome sheds light on the origin and evolution of a young Y chromosome.</title>
        <authorList>
            <person name="Harkess A."/>
            <person name="Zhou J."/>
            <person name="Xu C."/>
            <person name="Bowers J.E."/>
            <person name="Van der Hulst R."/>
            <person name="Ayyampalayam S."/>
            <person name="Mercati F."/>
            <person name="Riccardi P."/>
            <person name="McKain M.R."/>
            <person name="Kakrana A."/>
            <person name="Tang H."/>
            <person name="Ray J."/>
            <person name="Groenendijk J."/>
            <person name="Arikit S."/>
            <person name="Mathioni S.M."/>
            <person name="Nakano M."/>
            <person name="Shan H."/>
            <person name="Telgmann-Rauber A."/>
            <person name="Kanno A."/>
            <person name="Yue Z."/>
            <person name="Chen H."/>
            <person name="Li W."/>
            <person name="Chen Y."/>
            <person name="Xu X."/>
            <person name="Zhang Y."/>
            <person name="Luo S."/>
            <person name="Chen H."/>
            <person name="Gao J."/>
            <person name="Mao Z."/>
            <person name="Pires J.C."/>
            <person name="Luo M."/>
            <person name="Kudrna D."/>
            <person name="Wing R.A."/>
            <person name="Meyers B.C."/>
            <person name="Yi K."/>
            <person name="Kong H."/>
            <person name="Lavrijsen P."/>
            <person name="Sunseri F."/>
            <person name="Falavigna A."/>
            <person name="Ye Y."/>
            <person name="Leebens-Mack J.H."/>
            <person name="Chen G."/>
        </authorList>
    </citation>
    <scope>NUCLEOTIDE SEQUENCE [LARGE SCALE GENOMIC DNA]</scope>
    <source>
        <strain evidence="3">cv. DH0086</strain>
    </source>
</reference>
<dbReference type="AlphaFoldDB" id="A0A5P1EBS4"/>